<dbReference type="Gene3D" id="3.40.50.300">
    <property type="entry name" value="P-loop containing nucleotide triphosphate hydrolases"/>
    <property type="match status" value="1"/>
</dbReference>
<dbReference type="PANTHER" id="PTHR45772">
    <property type="entry name" value="CONSERVED COMPONENT OF ABC TRANSPORTER FOR NATURAL AMINO ACIDS-RELATED"/>
    <property type="match status" value="1"/>
</dbReference>
<evidence type="ECO:0000256" key="2">
    <source>
        <dbReference type="ARBA" id="ARBA00022741"/>
    </source>
</evidence>
<accession>X1VM54</accession>
<dbReference type="GO" id="GO:0005886">
    <property type="term" value="C:plasma membrane"/>
    <property type="evidence" value="ECO:0007669"/>
    <property type="project" value="TreeGrafter"/>
</dbReference>
<proteinExistence type="predicted"/>
<keyword evidence="2" id="KW-0547">Nucleotide-binding</keyword>
<protein>
    <recommendedName>
        <fullName evidence="4">ABC transporter domain-containing protein</fullName>
    </recommendedName>
</protein>
<feature type="non-terminal residue" evidence="5">
    <location>
        <position position="1"/>
    </location>
</feature>
<evidence type="ECO:0000256" key="3">
    <source>
        <dbReference type="ARBA" id="ARBA00022840"/>
    </source>
</evidence>
<dbReference type="GO" id="GO:0016887">
    <property type="term" value="F:ATP hydrolysis activity"/>
    <property type="evidence" value="ECO:0007669"/>
    <property type="project" value="InterPro"/>
</dbReference>
<dbReference type="PANTHER" id="PTHR45772:SF10">
    <property type="entry name" value="LIPOPOLYSACCHARIDE EXPORT SYSTEM ATP-BINDING PROTEIN LPTB"/>
    <property type="match status" value="1"/>
</dbReference>
<dbReference type="SUPFAM" id="SSF52540">
    <property type="entry name" value="P-loop containing nucleoside triphosphate hydrolases"/>
    <property type="match status" value="1"/>
</dbReference>
<organism evidence="5">
    <name type="scientific">marine sediment metagenome</name>
    <dbReference type="NCBI Taxonomy" id="412755"/>
    <lineage>
        <taxon>unclassified sequences</taxon>
        <taxon>metagenomes</taxon>
        <taxon>ecological metagenomes</taxon>
    </lineage>
</organism>
<comment type="caution">
    <text evidence="5">The sequence shown here is derived from an EMBL/GenBank/DDBJ whole genome shotgun (WGS) entry which is preliminary data.</text>
</comment>
<dbReference type="GO" id="GO:0005524">
    <property type="term" value="F:ATP binding"/>
    <property type="evidence" value="ECO:0007669"/>
    <property type="project" value="UniProtKB-KW"/>
</dbReference>
<keyword evidence="3" id="KW-0067">ATP-binding</keyword>
<gene>
    <name evidence="5" type="ORF">S12H4_45483</name>
</gene>
<dbReference type="InterPro" id="IPR003439">
    <property type="entry name" value="ABC_transporter-like_ATP-bd"/>
</dbReference>
<evidence type="ECO:0000313" key="5">
    <source>
        <dbReference type="EMBL" id="GAJ09525.1"/>
    </source>
</evidence>
<evidence type="ECO:0000259" key="4">
    <source>
        <dbReference type="Pfam" id="PF00005"/>
    </source>
</evidence>
<dbReference type="Pfam" id="PF00005">
    <property type="entry name" value="ABC_tran"/>
    <property type="match status" value="1"/>
</dbReference>
<evidence type="ECO:0000256" key="1">
    <source>
        <dbReference type="ARBA" id="ARBA00022448"/>
    </source>
</evidence>
<dbReference type="EMBL" id="BARW01028126">
    <property type="protein sequence ID" value="GAJ09525.1"/>
    <property type="molecule type" value="Genomic_DNA"/>
</dbReference>
<feature type="domain" description="ABC transporter" evidence="4">
    <location>
        <begin position="4"/>
        <end position="32"/>
    </location>
</feature>
<sequence>AYLLSGGERRRVEIARALVTSPSFMLLDEPFAGIDPITVSDLQTIIFDLKSKDIGILITDHNVRETLQITDFSYIMHQGEILIAGKRDELTRNKKARKIFLGENFKL</sequence>
<reference evidence="5" key="1">
    <citation type="journal article" date="2014" name="Front. Microbiol.">
        <title>High frequency of phylogenetically diverse reductive dehalogenase-homologous genes in deep subseafloor sedimentary metagenomes.</title>
        <authorList>
            <person name="Kawai M."/>
            <person name="Futagami T."/>
            <person name="Toyoda A."/>
            <person name="Takaki Y."/>
            <person name="Nishi S."/>
            <person name="Hori S."/>
            <person name="Arai W."/>
            <person name="Tsubouchi T."/>
            <person name="Morono Y."/>
            <person name="Uchiyama I."/>
            <person name="Ito T."/>
            <person name="Fujiyama A."/>
            <person name="Inagaki F."/>
            <person name="Takami H."/>
        </authorList>
    </citation>
    <scope>NUCLEOTIDE SEQUENCE</scope>
    <source>
        <strain evidence="5">Expedition CK06-06</strain>
    </source>
</reference>
<dbReference type="InterPro" id="IPR027417">
    <property type="entry name" value="P-loop_NTPase"/>
</dbReference>
<name>X1VM54_9ZZZZ</name>
<dbReference type="AlphaFoldDB" id="X1VM54"/>
<keyword evidence="1" id="KW-0813">Transport</keyword>
<dbReference type="InterPro" id="IPR051120">
    <property type="entry name" value="ABC_AA/LPS_Transport"/>
</dbReference>